<evidence type="ECO:0000313" key="1">
    <source>
        <dbReference type="EMBL" id="PWK17168.1"/>
    </source>
</evidence>
<accession>A0A316DHP8</accession>
<gene>
    <name evidence="1" type="ORF">LV89_04454</name>
</gene>
<dbReference type="PROSITE" id="PS51257">
    <property type="entry name" value="PROKAR_LIPOPROTEIN"/>
    <property type="match status" value="1"/>
</dbReference>
<dbReference type="Proteomes" id="UP000245489">
    <property type="component" value="Unassembled WGS sequence"/>
</dbReference>
<dbReference type="EMBL" id="QGGO01000037">
    <property type="protein sequence ID" value="PWK17168.1"/>
    <property type="molecule type" value="Genomic_DNA"/>
</dbReference>
<proteinExistence type="predicted"/>
<sequence>MKNIAYFILIFFLYSCNETVNYDKLIEEQAISFGKSQLNEFNADTINLVIETKKRLGDSLEVTYSMIKFLKKEFEPYVYKFQNADRLRIMYLSFEKQNSSIYINQYNDTNRSLRDYYPKRQIFLKGNIVKEEIPNWETIEWFKLQPPSPHK</sequence>
<name>A0A316DHP8_9BACT</name>
<comment type="caution">
    <text evidence="1">The sequence shown here is derived from an EMBL/GenBank/DDBJ whole genome shotgun (WGS) entry which is preliminary data.</text>
</comment>
<keyword evidence="2" id="KW-1185">Reference proteome</keyword>
<dbReference type="OrthoDB" id="1450320at2"/>
<protein>
    <recommendedName>
        <fullName evidence="3">Lipoprotein</fullName>
    </recommendedName>
</protein>
<organism evidence="1 2">
    <name type="scientific">Arcicella aurantiaca</name>
    <dbReference type="NCBI Taxonomy" id="591202"/>
    <lineage>
        <taxon>Bacteria</taxon>
        <taxon>Pseudomonadati</taxon>
        <taxon>Bacteroidota</taxon>
        <taxon>Cytophagia</taxon>
        <taxon>Cytophagales</taxon>
        <taxon>Flectobacillaceae</taxon>
        <taxon>Arcicella</taxon>
    </lineage>
</organism>
<evidence type="ECO:0000313" key="2">
    <source>
        <dbReference type="Proteomes" id="UP000245489"/>
    </source>
</evidence>
<dbReference type="RefSeq" id="WP_109745109.1">
    <property type="nucleotide sequence ID" value="NZ_QGGO01000037.1"/>
</dbReference>
<dbReference type="AlphaFoldDB" id="A0A316DHP8"/>
<reference evidence="1 2" key="1">
    <citation type="submission" date="2018-05" db="EMBL/GenBank/DDBJ databases">
        <title>Genomic Encyclopedia of Archaeal and Bacterial Type Strains, Phase II (KMG-II): from individual species to whole genera.</title>
        <authorList>
            <person name="Goeker M."/>
        </authorList>
    </citation>
    <scope>NUCLEOTIDE SEQUENCE [LARGE SCALE GENOMIC DNA]</scope>
    <source>
        <strain evidence="1 2">DSM 22214</strain>
    </source>
</reference>
<evidence type="ECO:0008006" key="3">
    <source>
        <dbReference type="Google" id="ProtNLM"/>
    </source>
</evidence>